<dbReference type="Pfam" id="PF00090">
    <property type="entry name" value="TSP_1"/>
    <property type="match status" value="6"/>
</dbReference>
<dbReference type="SUPFAM" id="SSF82895">
    <property type="entry name" value="TSP-1 type 1 repeat"/>
    <property type="match status" value="7"/>
</dbReference>
<feature type="transmembrane region" description="Helical" evidence="7">
    <location>
        <begin position="1223"/>
        <end position="1249"/>
    </location>
</feature>
<dbReference type="InterPro" id="IPR036383">
    <property type="entry name" value="TSP1_rpt_sf"/>
</dbReference>
<dbReference type="InterPro" id="IPR052065">
    <property type="entry name" value="Compl_asym_regulator"/>
</dbReference>
<dbReference type="Gene3D" id="2.20.100.10">
    <property type="entry name" value="Thrombospondin type-1 (TSP1) repeat"/>
    <property type="match status" value="6"/>
</dbReference>
<dbReference type="Pfam" id="PF02210">
    <property type="entry name" value="Laminin_G_2"/>
    <property type="match status" value="1"/>
</dbReference>
<evidence type="ECO:0000256" key="5">
    <source>
        <dbReference type="ARBA" id="ARBA00023157"/>
    </source>
</evidence>
<comment type="subcellular location">
    <subcellularLocation>
        <location evidence="1">Secreted</location>
    </subcellularLocation>
</comment>
<proteinExistence type="predicted"/>
<dbReference type="PROSITE" id="PS50092">
    <property type="entry name" value="TSP1"/>
    <property type="match status" value="6"/>
</dbReference>
<feature type="domain" description="Ig-like" evidence="8">
    <location>
        <begin position="1110"/>
        <end position="1210"/>
    </location>
</feature>
<dbReference type="GeneID" id="102803094"/>
<dbReference type="InterPro" id="IPR000884">
    <property type="entry name" value="TSP1_rpt"/>
</dbReference>
<dbReference type="RefSeq" id="XP_006825050.1">
    <property type="nucleotide sequence ID" value="XM_006824987.1"/>
</dbReference>
<evidence type="ECO:0000256" key="2">
    <source>
        <dbReference type="ARBA" id="ARBA00022525"/>
    </source>
</evidence>
<evidence type="ECO:0000256" key="7">
    <source>
        <dbReference type="SAM" id="Phobius"/>
    </source>
</evidence>
<dbReference type="CDD" id="cd00110">
    <property type="entry name" value="LamG"/>
    <property type="match status" value="1"/>
</dbReference>
<name>A0ABM0MYF9_SACKO</name>
<dbReference type="PANTHER" id="PTHR22906:SF43">
    <property type="entry name" value="PROPERDIN"/>
    <property type="match status" value="1"/>
</dbReference>
<keyword evidence="9" id="KW-1185">Reference proteome</keyword>
<keyword evidence="3" id="KW-0732">Signal</keyword>
<reference evidence="10" key="1">
    <citation type="submission" date="2025-08" db="UniProtKB">
        <authorList>
            <consortium name="RefSeq"/>
        </authorList>
    </citation>
    <scope>IDENTIFICATION</scope>
    <source>
        <tissue evidence="10">Testes</tissue>
    </source>
</reference>
<dbReference type="PROSITE" id="PS50835">
    <property type="entry name" value="IG_LIKE"/>
    <property type="match status" value="1"/>
</dbReference>
<organism evidence="9 10">
    <name type="scientific">Saccoglossus kowalevskii</name>
    <name type="common">Acorn worm</name>
    <dbReference type="NCBI Taxonomy" id="10224"/>
    <lineage>
        <taxon>Eukaryota</taxon>
        <taxon>Metazoa</taxon>
        <taxon>Hemichordata</taxon>
        <taxon>Enteropneusta</taxon>
        <taxon>Harrimaniidae</taxon>
        <taxon>Saccoglossus</taxon>
    </lineage>
</organism>
<dbReference type="InterPro" id="IPR013151">
    <property type="entry name" value="Immunoglobulin_dom"/>
</dbReference>
<protein>
    <submittedName>
        <fullName evidence="10">Uncharacterized protein LOC102803094</fullName>
    </submittedName>
</protein>
<evidence type="ECO:0000256" key="4">
    <source>
        <dbReference type="ARBA" id="ARBA00022737"/>
    </source>
</evidence>
<dbReference type="InterPro" id="IPR007110">
    <property type="entry name" value="Ig-like_dom"/>
</dbReference>
<dbReference type="SMART" id="SM00282">
    <property type="entry name" value="LamG"/>
    <property type="match status" value="1"/>
</dbReference>
<keyword evidence="7" id="KW-1133">Transmembrane helix</keyword>
<evidence type="ECO:0000256" key="6">
    <source>
        <dbReference type="SAM" id="MobiDB-lite"/>
    </source>
</evidence>
<feature type="transmembrane region" description="Helical" evidence="7">
    <location>
        <begin position="36"/>
        <end position="56"/>
    </location>
</feature>
<evidence type="ECO:0000256" key="3">
    <source>
        <dbReference type="ARBA" id="ARBA00022729"/>
    </source>
</evidence>
<sequence>MKSFKTTVSRLAKKIGHLIPKEIIEDVQLFMEHPSIVVKAIIAMIVKSFVLFYLLAVTPCHGKAYFEIPGILANQLLNLKKSYRYRFMRECIQRECDVTSMGNIDKHYWRSETLKETGHDKFWNTYHCTITGDFELCPVDGGWSGWSDWSACSLTCGQGTRVRSRQCNNPVPTFGGTHCTGENTRVTECDIPDCHTHTNVDKHGVLSKGMLAAESTMTRFHEADADLVRDCWWDHCSYNHVLKTITPASLANEYWTALSCLKHSTGCSVDGSWNKWSPWSSCSSGCGEGRAYRNRQCNDPPPMNGGAVCTGKALEESACFDDKCKSIAGTLLTPWSQWSQCQGKCNIGFKDSMRRCTADTQCTDSDNNMINILKKQAPCLLNECQGLKEWGEWGTWTPCTGLCSQGVKKQLRLCYDETHLSCFGPSIKQHVCSSMDDHCPKAQGGARHARSIVKSINKYNVKRETDGMYVETTNTVTNDNGISNNEENDITNNEHSINNADLNINNDGYDSNNGENVKNNRENGINNGANGLNNGENGLNNGENGIYNGENGIYNGENGIYNGENGISNEGQGMPQQSNVFVNNANDMQISNYNQYNNINGAGHEGMYTEWSAWGECEATCDGVDGNWGDWFDWTPCSVTCGDGIHERYRVCSEPRSMFGGKHCEGDNKEVKPCTQADCPDSEYTWNDWSEWTECTLECNGGIRSRNRVCSDFNGQVGTLDSCVGEYLQTGICNMHYCSVNGNWANWGVWSECSKSCNEGVTFRDRTCTDPSPQGNGTQCQGMGTEIEQCYQQPCPESFALTRVFHEASHLVYRATAAPTKLLLMYVRFKARSVNGVILVRRGPENGRPIVAVGLQNGYIQLYIKIDGIRLNLMGDEINLSGWNSVEFSLVGFWGSISHIRVNYKEYSLRNAFGWQGPGIAYESENVGEEPTEIESILPYFTGNEHTIVPYHTSTNSSIFQISIIMRTDKPDGIIMHNKGHAPGSFITLNLRNKNLLFFVRAGENIISTQVSEFQLEKWYLITLTVERGYCEVRINHGPATQISMQGIPYQPLDEIYIAGVSIPDKFILQMLTHNTLGLVGMVYKVTVNDVEYQMSDTVLEKNDRYLNSASTTLAAHYQEEYTERSSSIQLKCDYGTFMNGRPTNVTVKWLKESKLLEIGDHIKLVPKMFLDKYTSSLHLHEMERDKEGMYACQIHYHGKAIITHAFGITMYNPQRVWLQGDAVVGFIIILVFLFFAVTVAMVIILSAFECIRHRSRYLEPLYYAVINFIEFGNFHSDIRTKAKIKKIDATFTEDFSIEEAMKKERERNITNVPQSKPKKKRILRMPKIPKITTMLSSLTKPAEKKEVWILRKPSTSLSEIDIAKRKLSHTLLSGKPVSSSDEEDEIFDLKKTTDSQHQSATNRMFGRRKSTSPAANLLTTAIVKQEDMDLSDVAENED</sequence>
<dbReference type="SUPFAM" id="SSF49899">
    <property type="entry name" value="Concanavalin A-like lectins/glucanases"/>
    <property type="match status" value="2"/>
</dbReference>
<dbReference type="InterPro" id="IPR013320">
    <property type="entry name" value="ConA-like_dom_sf"/>
</dbReference>
<dbReference type="Proteomes" id="UP000694865">
    <property type="component" value="Unplaced"/>
</dbReference>
<evidence type="ECO:0000259" key="8">
    <source>
        <dbReference type="PROSITE" id="PS50835"/>
    </source>
</evidence>
<dbReference type="InterPro" id="IPR013783">
    <property type="entry name" value="Ig-like_fold"/>
</dbReference>
<evidence type="ECO:0000313" key="10">
    <source>
        <dbReference type="RefSeq" id="XP_006825050.1"/>
    </source>
</evidence>
<dbReference type="PANTHER" id="PTHR22906">
    <property type="entry name" value="PROPERDIN"/>
    <property type="match status" value="1"/>
</dbReference>
<dbReference type="Pfam" id="PF00047">
    <property type="entry name" value="ig"/>
    <property type="match status" value="1"/>
</dbReference>
<dbReference type="InterPro" id="IPR036179">
    <property type="entry name" value="Ig-like_dom_sf"/>
</dbReference>
<evidence type="ECO:0000313" key="9">
    <source>
        <dbReference type="Proteomes" id="UP000694865"/>
    </source>
</evidence>
<gene>
    <name evidence="10" type="primary">LOC102803094</name>
</gene>
<evidence type="ECO:0000256" key="1">
    <source>
        <dbReference type="ARBA" id="ARBA00004613"/>
    </source>
</evidence>
<keyword evidence="5" id="KW-1015">Disulfide bond</keyword>
<dbReference type="SMART" id="SM00209">
    <property type="entry name" value="TSP1"/>
    <property type="match status" value="7"/>
</dbReference>
<keyword evidence="2" id="KW-0964">Secreted</keyword>
<dbReference type="PRINTS" id="PR01705">
    <property type="entry name" value="TSP1REPEAT"/>
</dbReference>
<accession>A0ABM0MYF9</accession>
<dbReference type="Gene3D" id="2.60.40.10">
    <property type="entry name" value="Immunoglobulins"/>
    <property type="match status" value="1"/>
</dbReference>
<keyword evidence="7" id="KW-0472">Membrane</keyword>
<dbReference type="SUPFAM" id="SSF48726">
    <property type="entry name" value="Immunoglobulin"/>
    <property type="match status" value="1"/>
</dbReference>
<feature type="region of interest" description="Disordered" evidence="6">
    <location>
        <begin position="1392"/>
        <end position="1413"/>
    </location>
</feature>
<dbReference type="InterPro" id="IPR001791">
    <property type="entry name" value="Laminin_G"/>
</dbReference>
<dbReference type="Gene3D" id="2.60.120.200">
    <property type="match status" value="1"/>
</dbReference>
<keyword evidence="4" id="KW-0677">Repeat</keyword>
<keyword evidence="7" id="KW-0812">Transmembrane</keyword>